<dbReference type="Proteomes" id="UP000276133">
    <property type="component" value="Unassembled WGS sequence"/>
</dbReference>
<name>A0A3M7SI58_BRAPC</name>
<comment type="caution">
    <text evidence="1">The sequence shown here is derived from an EMBL/GenBank/DDBJ whole genome shotgun (WGS) entry which is preliminary data.</text>
</comment>
<organism evidence="1 2">
    <name type="scientific">Brachionus plicatilis</name>
    <name type="common">Marine rotifer</name>
    <name type="synonym">Brachionus muelleri</name>
    <dbReference type="NCBI Taxonomy" id="10195"/>
    <lineage>
        <taxon>Eukaryota</taxon>
        <taxon>Metazoa</taxon>
        <taxon>Spiralia</taxon>
        <taxon>Gnathifera</taxon>
        <taxon>Rotifera</taxon>
        <taxon>Eurotatoria</taxon>
        <taxon>Monogononta</taxon>
        <taxon>Pseudotrocha</taxon>
        <taxon>Ploima</taxon>
        <taxon>Brachionidae</taxon>
        <taxon>Brachionus</taxon>
    </lineage>
</organism>
<dbReference type="EMBL" id="REGN01001323">
    <property type="protein sequence ID" value="RNA35463.1"/>
    <property type="molecule type" value="Genomic_DNA"/>
</dbReference>
<sequence length="117" mass="13711">MASSGLKLLLAESIIASHAATIKGFYHKKFWHLFLQYLTKIHDNKLSPKDIFCNRVSYLGLYLKNVNQKKKYDFQEILAFFLTFWENPFIVAELSFFCCLLEYFSACATLNSFIFDK</sequence>
<keyword evidence="2" id="KW-1185">Reference proteome</keyword>
<evidence type="ECO:0000313" key="1">
    <source>
        <dbReference type="EMBL" id="RNA35463.1"/>
    </source>
</evidence>
<reference evidence="1 2" key="1">
    <citation type="journal article" date="2018" name="Sci. Rep.">
        <title>Genomic signatures of local adaptation to the degree of environmental predictability in rotifers.</title>
        <authorList>
            <person name="Franch-Gras L."/>
            <person name="Hahn C."/>
            <person name="Garcia-Roger E.M."/>
            <person name="Carmona M.J."/>
            <person name="Serra M."/>
            <person name="Gomez A."/>
        </authorList>
    </citation>
    <scope>NUCLEOTIDE SEQUENCE [LARGE SCALE GENOMIC DNA]</scope>
    <source>
        <strain evidence="1">HYR1</strain>
    </source>
</reference>
<accession>A0A3M7SI58</accession>
<dbReference type="AlphaFoldDB" id="A0A3M7SI58"/>
<proteinExistence type="predicted"/>
<gene>
    <name evidence="1" type="ORF">BpHYR1_010505</name>
</gene>
<evidence type="ECO:0000313" key="2">
    <source>
        <dbReference type="Proteomes" id="UP000276133"/>
    </source>
</evidence>
<protein>
    <submittedName>
        <fullName evidence="1">Uncharacterized protein</fullName>
    </submittedName>
</protein>